<dbReference type="InterPro" id="IPR001650">
    <property type="entry name" value="Helicase_C-like"/>
</dbReference>
<keyword evidence="2" id="KW-1185">Reference proteome</keyword>
<sequence length="76" mass="8532">MIFCGENEKINRLTQLLSILFKDSSIGTRANCSLFPRKCLTLIKLFRNKDIHVLVCSSAMSRGVDIENLDCVINNG</sequence>
<dbReference type="SUPFAM" id="SSF52540">
    <property type="entry name" value="P-loop containing nucleoside triphosphate hydrolases"/>
    <property type="match status" value="1"/>
</dbReference>
<organism evidence="2 3">
    <name type="scientific">Parastrongyloides trichosuri</name>
    <name type="common">Possum-specific nematode worm</name>
    <dbReference type="NCBI Taxonomy" id="131310"/>
    <lineage>
        <taxon>Eukaryota</taxon>
        <taxon>Metazoa</taxon>
        <taxon>Ecdysozoa</taxon>
        <taxon>Nematoda</taxon>
        <taxon>Chromadorea</taxon>
        <taxon>Rhabditida</taxon>
        <taxon>Tylenchina</taxon>
        <taxon>Panagrolaimomorpha</taxon>
        <taxon>Strongyloidoidea</taxon>
        <taxon>Strongyloididae</taxon>
        <taxon>Parastrongyloides</taxon>
    </lineage>
</organism>
<feature type="domain" description="Helicase C-terminal" evidence="1">
    <location>
        <begin position="2"/>
        <end position="74"/>
    </location>
</feature>
<dbReference type="WBParaSite" id="PTRK_0000332400.1">
    <property type="protein sequence ID" value="PTRK_0000332400.1"/>
    <property type="gene ID" value="PTRK_0000332400"/>
</dbReference>
<accession>A0A0N4Z810</accession>
<dbReference type="Gene3D" id="3.40.50.300">
    <property type="entry name" value="P-loop containing nucleotide triphosphate hydrolases"/>
    <property type="match status" value="1"/>
</dbReference>
<proteinExistence type="predicted"/>
<reference evidence="3" key="1">
    <citation type="submission" date="2017-02" db="UniProtKB">
        <authorList>
            <consortium name="WormBaseParasite"/>
        </authorList>
    </citation>
    <scope>IDENTIFICATION</scope>
</reference>
<dbReference type="Pfam" id="PF00271">
    <property type="entry name" value="Helicase_C"/>
    <property type="match status" value="1"/>
</dbReference>
<dbReference type="STRING" id="131310.A0A0N4Z810"/>
<evidence type="ECO:0000259" key="1">
    <source>
        <dbReference type="Pfam" id="PF00271"/>
    </source>
</evidence>
<evidence type="ECO:0000313" key="2">
    <source>
        <dbReference type="Proteomes" id="UP000038045"/>
    </source>
</evidence>
<dbReference type="Proteomes" id="UP000038045">
    <property type="component" value="Unplaced"/>
</dbReference>
<protein>
    <submittedName>
        <fullName evidence="3">Helicase C-terminal domain-containing protein</fullName>
    </submittedName>
</protein>
<evidence type="ECO:0000313" key="3">
    <source>
        <dbReference type="WBParaSite" id="PTRK_0000332400.1"/>
    </source>
</evidence>
<dbReference type="AlphaFoldDB" id="A0A0N4Z810"/>
<name>A0A0N4Z810_PARTI</name>
<dbReference type="InterPro" id="IPR027417">
    <property type="entry name" value="P-loop_NTPase"/>
</dbReference>